<proteinExistence type="inferred from homology"/>
<reference evidence="9" key="1">
    <citation type="submission" date="2021-04" db="EMBL/GenBank/DDBJ databases">
        <authorList>
            <person name="Cornetti L."/>
        </authorList>
    </citation>
    <scope>NUCLEOTIDE SEQUENCE</scope>
</reference>
<name>A0A9N6WS67_9CRUS</name>
<dbReference type="AlphaFoldDB" id="A0A9N6WS67"/>
<evidence type="ECO:0000256" key="2">
    <source>
        <dbReference type="ARBA" id="ARBA00004496"/>
    </source>
</evidence>
<evidence type="ECO:0000256" key="1">
    <source>
        <dbReference type="ARBA" id="ARBA00004123"/>
    </source>
</evidence>
<dbReference type="InterPro" id="IPR003892">
    <property type="entry name" value="CUE"/>
</dbReference>
<dbReference type="InterPro" id="IPR039805">
    <property type="entry name" value="CUE_CUED2"/>
</dbReference>
<feature type="region of interest" description="Disordered" evidence="7">
    <location>
        <begin position="228"/>
        <end position="247"/>
    </location>
</feature>
<evidence type="ECO:0000256" key="6">
    <source>
        <dbReference type="ARBA" id="ARBA00023242"/>
    </source>
</evidence>
<accession>A0A9N6WS67</accession>
<dbReference type="PANTHER" id="PTHR12493:SF0">
    <property type="entry name" value="CUE DOMAIN-CONTAINING PROTEIN 2"/>
    <property type="match status" value="1"/>
</dbReference>
<feature type="domain" description="CUE" evidence="8">
    <location>
        <begin position="149"/>
        <end position="192"/>
    </location>
</feature>
<comment type="subcellular location">
    <subcellularLocation>
        <location evidence="2">Cytoplasm</location>
    </subcellularLocation>
    <subcellularLocation>
        <location evidence="1">Nucleus</location>
    </subcellularLocation>
</comment>
<comment type="similarity">
    <text evidence="3">Belongs to the CUEDC2 family.</text>
</comment>
<keyword evidence="5" id="KW-0833">Ubl conjugation pathway</keyword>
<evidence type="ECO:0000259" key="8">
    <source>
        <dbReference type="PROSITE" id="PS51140"/>
    </source>
</evidence>
<sequence length="296" mass="33405">MSCVDGHEAVVKQSLLAFLEHNIPDADLSHVDEIVLSYVVSILEELGTDWAGQEDLFDVESFSEMLTAYFPDFATIPHSSICDWIFELAAQLSKVKNDAKESKMTLELGLKFPAPAKVERCSPRVSESSDVSTISDSSHSSLQAMQDCEKTDDARLILEMFPSISLLEATHCLSLSNGSVDEAVQLVLHRQEIGESITNTESPGLHNRSRPVNDTQLKKKIIEKYSYVDQDDDQREHRPPPLKTQPKKMVRYLDNKVVTIKGERYTEIKEDPEAAKDEAHKKTFVALKPARQYRFH</sequence>
<evidence type="ECO:0000313" key="9">
    <source>
        <dbReference type="EMBL" id="CAG4634944.1"/>
    </source>
</evidence>
<dbReference type="GO" id="GO:0005634">
    <property type="term" value="C:nucleus"/>
    <property type="evidence" value="ECO:0007669"/>
    <property type="project" value="UniProtKB-SubCell"/>
</dbReference>
<dbReference type="PANTHER" id="PTHR12493">
    <property type="entry name" value="CUE DOMAIN CONTAINING 2"/>
    <property type="match status" value="1"/>
</dbReference>
<dbReference type="GO" id="GO:0043130">
    <property type="term" value="F:ubiquitin binding"/>
    <property type="evidence" value="ECO:0007669"/>
    <property type="project" value="InterPro"/>
</dbReference>
<evidence type="ECO:0000256" key="4">
    <source>
        <dbReference type="ARBA" id="ARBA00022490"/>
    </source>
</evidence>
<dbReference type="PROSITE" id="PS51140">
    <property type="entry name" value="CUE"/>
    <property type="match status" value="1"/>
</dbReference>
<dbReference type="EMBL" id="OC978289">
    <property type="protein sequence ID" value="CAG4634944.1"/>
    <property type="molecule type" value="Genomic_DNA"/>
</dbReference>
<keyword evidence="6" id="KW-0539">Nucleus</keyword>
<evidence type="ECO:0000256" key="3">
    <source>
        <dbReference type="ARBA" id="ARBA00006106"/>
    </source>
</evidence>
<organism evidence="9">
    <name type="scientific">Alona affinis</name>
    <dbReference type="NCBI Taxonomy" id="381656"/>
    <lineage>
        <taxon>Eukaryota</taxon>
        <taxon>Metazoa</taxon>
        <taxon>Ecdysozoa</taxon>
        <taxon>Arthropoda</taxon>
        <taxon>Crustacea</taxon>
        <taxon>Branchiopoda</taxon>
        <taxon>Diplostraca</taxon>
        <taxon>Cladocera</taxon>
        <taxon>Anomopoda</taxon>
        <taxon>Chydoridae</taxon>
        <taxon>Alona</taxon>
    </lineage>
</organism>
<evidence type="ECO:0000256" key="5">
    <source>
        <dbReference type="ARBA" id="ARBA00022786"/>
    </source>
</evidence>
<dbReference type="GO" id="GO:0005737">
    <property type="term" value="C:cytoplasm"/>
    <property type="evidence" value="ECO:0007669"/>
    <property type="project" value="UniProtKB-SubCell"/>
</dbReference>
<evidence type="ECO:0000256" key="7">
    <source>
        <dbReference type="SAM" id="MobiDB-lite"/>
    </source>
</evidence>
<protein>
    <submittedName>
        <fullName evidence="9">EOG090X0A55</fullName>
    </submittedName>
</protein>
<keyword evidence="4" id="KW-0963">Cytoplasm</keyword>
<gene>
    <name evidence="9" type="primary">EOG090X0A55</name>
</gene>
<dbReference type="CDD" id="cd14367">
    <property type="entry name" value="CUE_CUED2"/>
    <property type="match status" value="1"/>
</dbReference>